<proteinExistence type="inferred from homology"/>
<dbReference type="InterPro" id="IPR029069">
    <property type="entry name" value="HotDog_dom_sf"/>
</dbReference>
<evidence type="ECO:0000256" key="2">
    <source>
        <dbReference type="ARBA" id="ARBA00022801"/>
    </source>
</evidence>
<dbReference type="EC" id="3.1.2.-" evidence="4"/>
<sequence length="152" mass="16165">MTQTTIWSVSLPLQQPDESQLIRDETGTQTLVGYVVDISDPAHGRCFLDLGPQHFNRHGVLHGGIAATLLDNACGMTGSLSVDPTGQHPFLTISLTTQFLAAGQPGRVTATGTIKGGGRSLLYIDAELVHEDGTVIATSTGVFKRVPQEKLK</sequence>
<dbReference type="Pfam" id="PF03061">
    <property type="entry name" value="4HBT"/>
    <property type="match status" value="1"/>
</dbReference>
<protein>
    <submittedName>
        <fullName evidence="4">PaaI family thioesterase</fullName>
        <ecNumber evidence="4">3.1.2.-</ecNumber>
    </submittedName>
</protein>
<dbReference type="CDD" id="cd03443">
    <property type="entry name" value="PaaI_thioesterase"/>
    <property type="match status" value="1"/>
</dbReference>
<dbReference type="GO" id="GO:0047617">
    <property type="term" value="F:fatty acyl-CoA hydrolase activity"/>
    <property type="evidence" value="ECO:0007669"/>
    <property type="project" value="InterPro"/>
</dbReference>
<dbReference type="InterPro" id="IPR039298">
    <property type="entry name" value="ACOT13"/>
</dbReference>
<dbReference type="KEGG" id="suly:ABM428_05190"/>
<reference evidence="4" key="1">
    <citation type="journal article" date="2020" name="Int. J. Syst. Evol. Microbiol.">
        <title>Notification of changes in taxonomic opinion previously published outside the IJSEM.</title>
        <authorList>
            <person name="Oren A."/>
            <person name="Garrity G."/>
        </authorList>
    </citation>
    <scope>NUCLEOTIDE SEQUENCE</scope>
    <source>
        <strain evidence="4">TCYB15</strain>
    </source>
</reference>
<dbReference type="SUPFAM" id="SSF54637">
    <property type="entry name" value="Thioesterase/thiol ester dehydrase-isomerase"/>
    <property type="match status" value="1"/>
</dbReference>
<dbReference type="PANTHER" id="PTHR21660:SF1">
    <property type="entry name" value="ACYL-COENZYME A THIOESTERASE 13"/>
    <property type="match status" value="1"/>
</dbReference>
<name>A0AAU8C602_9RHOB</name>
<organism evidence="4">
    <name type="scientific">Sulfitobacter sp. TCYB15</name>
    <dbReference type="NCBI Taxonomy" id="3229275"/>
    <lineage>
        <taxon>Bacteria</taxon>
        <taxon>Pseudomonadati</taxon>
        <taxon>Pseudomonadota</taxon>
        <taxon>Alphaproteobacteria</taxon>
        <taxon>Rhodobacterales</taxon>
        <taxon>Roseobacteraceae</taxon>
        <taxon>Sulfitobacter</taxon>
    </lineage>
</organism>
<dbReference type="PANTHER" id="PTHR21660">
    <property type="entry name" value="THIOESTERASE SUPERFAMILY MEMBER-RELATED"/>
    <property type="match status" value="1"/>
</dbReference>
<accession>A0AAU8C602</accession>
<keyword evidence="2 4" id="KW-0378">Hydrolase</keyword>
<dbReference type="EMBL" id="CP159193">
    <property type="protein sequence ID" value="XCF11237.1"/>
    <property type="molecule type" value="Genomic_DNA"/>
</dbReference>
<dbReference type="NCBIfam" id="TIGR00369">
    <property type="entry name" value="unchar_dom_1"/>
    <property type="match status" value="1"/>
</dbReference>
<feature type="domain" description="Thioesterase" evidence="3">
    <location>
        <begin position="58"/>
        <end position="136"/>
    </location>
</feature>
<dbReference type="AlphaFoldDB" id="A0AAU8C602"/>
<evidence type="ECO:0000259" key="3">
    <source>
        <dbReference type="Pfam" id="PF03061"/>
    </source>
</evidence>
<reference evidence="4" key="2">
    <citation type="submission" date="2024-06" db="EMBL/GenBank/DDBJ databases">
        <authorList>
            <person name="Deng Y."/>
        </authorList>
    </citation>
    <scope>NUCLEOTIDE SEQUENCE</scope>
    <source>
        <strain evidence="4">TCYB15</strain>
    </source>
</reference>
<comment type="similarity">
    <text evidence="1">Belongs to the thioesterase PaaI family.</text>
</comment>
<dbReference type="InterPro" id="IPR003736">
    <property type="entry name" value="PAAI_dom"/>
</dbReference>
<evidence type="ECO:0000313" key="4">
    <source>
        <dbReference type="EMBL" id="XCF11237.1"/>
    </source>
</evidence>
<dbReference type="InterPro" id="IPR006683">
    <property type="entry name" value="Thioestr_dom"/>
</dbReference>
<evidence type="ECO:0000256" key="1">
    <source>
        <dbReference type="ARBA" id="ARBA00008324"/>
    </source>
</evidence>
<dbReference type="RefSeq" id="WP_235208512.1">
    <property type="nucleotide sequence ID" value="NZ_CP159193.1"/>
</dbReference>
<dbReference type="Gene3D" id="3.10.129.10">
    <property type="entry name" value="Hotdog Thioesterase"/>
    <property type="match status" value="1"/>
</dbReference>
<gene>
    <name evidence="4" type="ORF">ABM428_05190</name>
</gene>